<protein>
    <submittedName>
        <fullName evidence="2">Uncharacterized protein</fullName>
    </submittedName>
</protein>
<organism evidence="2 3">
    <name type="scientific">Fonsecaea nubica</name>
    <dbReference type="NCBI Taxonomy" id="856822"/>
    <lineage>
        <taxon>Eukaryota</taxon>
        <taxon>Fungi</taxon>
        <taxon>Dikarya</taxon>
        <taxon>Ascomycota</taxon>
        <taxon>Pezizomycotina</taxon>
        <taxon>Eurotiomycetes</taxon>
        <taxon>Chaetothyriomycetidae</taxon>
        <taxon>Chaetothyriales</taxon>
        <taxon>Herpotrichiellaceae</taxon>
        <taxon>Fonsecaea</taxon>
    </lineage>
</organism>
<evidence type="ECO:0000313" key="2">
    <source>
        <dbReference type="EMBL" id="OAL36721.1"/>
    </source>
</evidence>
<evidence type="ECO:0000313" key="3">
    <source>
        <dbReference type="Proteomes" id="UP000185904"/>
    </source>
</evidence>
<reference evidence="2 3" key="1">
    <citation type="submission" date="2016-03" db="EMBL/GenBank/DDBJ databases">
        <title>The draft genome sequence of Fonsecaea nubica causative agent of cutaneous subcutaneous infection in human host.</title>
        <authorList>
            <person name="Costa F."/>
            <person name="Sybren D.H."/>
            <person name="Raittz R.T."/>
            <person name="Weiss V.A."/>
            <person name="Leao A.C."/>
            <person name="Gomes R."/>
            <person name="De Souza E.M."/>
            <person name="Pedrosa F.O."/>
            <person name="Steffens M.B."/>
            <person name="Bombassaro A."/>
            <person name="Tadra-Sfeir M.Z."/>
            <person name="Moreno L.F."/>
            <person name="Najafzadeh M.J."/>
            <person name="Felipe M.S."/>
            <person name="Teixeira M."/>
            <person name="Sun J."/>
            <person name="Xi L."/>
            <person name="Castro M.A."/>
            <person name="Vicente V.A."/>
        </authorList>
    </citation>
    <scope>NUCLEOTIDE SEQUENCE [LARGE SCALE GENOMIC DNA]</scope>
    <source>
        <strain evidence="2 3">CBS 269.64</strain>
    </source>
</reference>
<keyword evidence="3" id="KW-1185">Reference proteome</keyword>
<evidence type="ECO:0000256" key="1">
    <source>
        <dbReference type="SAM" id="MobiDB-lite"/>
    </source>
</evidence>
<dbReference type="RefSeq" id="XP_022501733.1">
    <property type="nucleotide sequence ID" value="XM_022642352.1"/>
</dbReference>
<gene>
    <name evidence="2" type="ORF">AYO20_04053</name>
</gene>
<proteinExistence type="predicted"/>
<sequence>MPGRLSRGYRNKNFDSSIELRQVEEVVEVAVKVGCMMSSPNCPDWNRLALNWPSASGGSPGLFRRDDELKAGTTNTMDNGHRPESPSFEPKVTRGHRTSKGKGWSNGLEGDAIPEVENA</sequence>
<accession>A0A178D690</accession>
<dbReference type="AlphaFoldDB" id="A0A178D690"/>
<dbReference type="Proteomes" id="UP000185904">
    <property type="component" value="Unassembled WGS sequence"/>
</dbReference>
<dbReference type="GeneID" id="34587474"/>
<comment type="caution">
    <text evidence="2">The sequence shown here is derived from an EMBL/GenBank/DDBJ whole genome shotgun (WGS) entry which is preliminary data.</text>
</comment>
<dbReference type="EMBL" id="LVCJ01000020">
    <property type="protein sequence ID" value="OAL36721.1"/>
    <property type="molecule type" value="Genomic_DNA"/>
</dbReference>
<dbReference type="OrthoDB" id="10294397at2759"/>
<feature type="region of interest" description="Disordered" evidence="1">
    <location>
        <begin position="59"/>
        <end position="119"/>
    </location>
</feature>
<name>A0A178D690_9EURO</name>